<dbReference type="GO" id="GO:0015031">
    <property type="term" value="P:protein transport"/>
    <property type="evidence" value="ECO:0007669"/>
    <property type="project" value="UniProtKB-KW"/>
</dbReference>
<keyword evidence="3" id="KW-0813">Transport</keyword>
<keyword evidence="9" id="KW-0072">Autophagy</keyword>
<evidence type="ECO:0000256" key="7">
    <source>
        <dbReference type="ARBA" id="ARBA00022807"/>
    </source>
</evidence>
<comment type="subcellular location">
    <subcellularLocation>
        <location evidence="11">Nucleus</location>
    </subcellularLocation>
    <subcellularLocation>
        <location evidence="11">Cytoplasm</location>
    </subcellularLocation>
    <subcellularLocation>
        <location evidence="1">Preautophagosomal structure</location>
    </subcellularLocation>
</comment>
<reference evidence="14" key="1">
    <citation type="submission" date="2023-03" db="EMBL/GenBank/DDBJ databases">
        <title>Massive genome expansion in bonnet fungi (Mycena s.s.) driven by repeated elements and novel gene families across ecological guilds.</title>
        <authorList>
            <consortium name="Lawrence Berkeley National Laboratory"/>
            <person name="Harder C.B."/>
            <person name="Miyauchi S."/>
            <person name="Viragh M."/>
            <person name="Kuo A."/>
            <person name="Thoen E."/>
            <person name="Andreopoulos B."/>
            <person name="Lu D."/>
            <person name="Skrede I."/>
            <person name="Drula E."/>
            <person name="Henrissat B."/>
            <person name="Morin E."/>
            <person name="Kohler A."/>
            <person name="Barry K."/>
            <person name="LaButti K."/>
            <person name="Morin E."/>
            <person name="Salamov A."/>
            <person name="Lipzen A."/>
            <person name="Mereny Z."/>
            <person name="Hegedus B."/>
            <person name="Baldrian P."/>
            <person name="Stursova M."/>
            <person name="Weitz H."/>
            <person name="Taylor A."/>
            <person name="Grigoriev I.V."/>
            <person name="Nagy L.G."/>
            <person name="Martin F."/>
            <person name="Kauserud H."/>
        </authorList>
    </citation>
    <scope>NUCLEOTIDE SEQUENCE</scope>
    <source>
        <strain evidence="14">CBHHK067</strain>
    </source>
</reference>
<gene>
    <name evidence="14" type="ORF">B0H17DRAFT_507723</name>
</gene>
<feature type="compositionally biased region" description="Basic residues" evidence="12">
    <location>
        <begin position="545"/>
        <end position="555"/>
    </location>
</feature>
<evidence type="ECO:0000259" key="13">
    <source>
        <dbReference type="Pfam" id="PF03416"/>
    </source>
</evidence>
<protein>
    <recommendedName>
        <fullName evidence="11">Cysteine protease</fullName>
        <ecNumber evidence="11">3.4.22.-</ecNumber>
    </recommendedName>
</protein>
<feature type="compositionally biased region" description="Acidic residues" evidence="12">
    <location>
        <begin position="504"/>
        <end position="524"/>
    </location>
</feature>
<dbReference type="SUPFAM" id="SSF54001">
    <property type="entry name" value="Cysteine proteinases"/>
    <property type="match status" value="2"/>
</dbReference>
<comment type="caution">
    <text evidence="14">The sequence shown here is derived from an EMBL/GenBank/DDBJ whole genome shotgun (WGS) entry which is preliminary data.</text>
</comment>
<dbReference type="EC" id="3.4.22.-" evidence="11"/>
<dbReference type="GO" id="GO:0004197">
    <property type="term" value="F:cysteine-type endopeptidase activity"/>
    <property type="evidence" value="ECO:0007669"/>
    <property type="project" value="TreeGrafter"/>
</dbReference>
<feature type="compositionally biased region" description="Low complexity" evidence="12">
    <location>
        <begin position="415"/>
        <end position="454"/>
    </location>
</feature>
<feature type="region of interest" description="Disordered" evidence="12">
    <location>
        <begin position="209"/>
        <end position="240"/>
    </location>
</feature>
<keyword evidence="6 11" id="KW-0378">Hydrolase</keyword>
<feature type="region of interest" description="Disordered" evidence="12">
    <location>
        <begin position="379"/>
        <end position="632"/>
    </location>
</feature>
<dbReference type="GO" id="GO:0005634">
    <property type="term" value="C:nucleus"/>
    <property type="evidence" value="ECO:0007669"/>
    <property type="project" value="UniProtKB-SubCell"/>
</dbReference>
<organism evidence="14 15">
    <name type="scientific">Mycena rosella</name>
    <name type="common">Pink bonnet</name>
    <name type="synonym">Agaricus rosellus</name>
    <dbReference type="NCBI Taxonomy" id="1033263"/>
    <lineage>
        <taxon>Eukaryota</taxon>
        <taxon>Fungi</taxon>
        <taxon>Dikarya</taxon>
        <taxon>Basidiomycota</taxon>
        <taxon>Agaricomycotina</taxon>
        <taxon>Agaricomycetes</taxon>
        <taxon>Agaricomycetidae</taxon>
        <taxon>Agaricales</taxon>
        <taxon>Marasmiineae</taxon>
        <taxon>Mycenaceae</taxon>
        <taxon>Mycena</taxon>
    </lineage>
</organism>
<dbReference type="GO" id="GO:0000407">
    <property type="term" value="C:phagophore assembly site"/>
    <property type="evidence" value="ECO:0007669"/>
    <property type="project" value="UniProtKB-SubCell"/>
</dbReference>
<evidence type="ECO:0000256" key="10">
    <source>
        <dbReference type="ARBA" id="ARBA00029362"/>
    </source>
</evidence>
<dbReference type="GO" id="GO:0035973">
    <property type="term" value="P:aggrephagy"/>
    <property type="evidence" value="ECO:0007669"/>
    <property type="project" value="TreeGrafter"/>
</dbReference>
<keyword evidence="11" id="KW-0539">Nucleus</keyword>
<evidence type="ECO:0000313" key="15">
    <source>
        <dbReference type="Proteomes" id="UP001221757"/>
    </source>
</evidence>
<keyword evidence="4 11" id="KW-0963">Cytoplasm</keyword>
<dbReference type="EMBL" id="JARKIE010000479">
    <property type="protein sequence ID" value="KAJ7633993.1"/>
    <property type="molecule type" value="Genomic_DNA"/>
</dbReference>
<keyword evidence="15" id="KW-1185">Reference proteome</keyword>
<comment type="function">
    <text evidence="11">Required for selective autophagic degradation of the nucleus (nucleophagy) as well as for mitophagy which contributes to regulate mitochondrial quantity and quality by eliminating the mitochondria to a basal level to fulfill cellular energy requirements and preventing excess ROS production.</text>
</comment>
<evidence type="ECO:0000256" key="6">
    <source>
        <dbReference type="ARBA" id="ARBA00022801"/>
    </source>
</evidence>
<evidence type="ECO:0000256" key="12">
    <source>
        <dbReference type="SAM" id="MobiDB-lite"/>
    </source>
</evidence>
<evidence type="ECO:0000256" key="9">
    <source>
        <dbReference type="ARBA" id="ARBA00023006"/>
    </source>
</evidence>
<dbReference type="GO" id="GO:0016485">
    <property type="term" value="P:protein processing"/>
    <property type="evidence" value="ECO:0007669"/>
    <property type="project" value="TreeGrafter"/>
</dbReference>
<dbReference type="GO" id="GO:0019786">
    <property type="term" value="F:protein-phosphatidylethanolamide deconjugating activity"/>
    <property type="evidence" value="ECO:0007669"/>
    <property type="project" value="InterPro"/>
</dbReference>
<dbReference type="Pfam" id="PF03416">
    <property type="entry name" value="Peptidase_C54"/>
    <property type="match status" value="1"/>
</dbReference>
<evidence type="ECO:0000256" key="4">
    <source>
        <dbReference type="ARBA" id="ARBA00022490"/>
    </source>
</evidence>
<evidence type="ECO:0000256" key="8">
    <source>
        <dbReference type="ARBA" id="ARBA00022927"/>
    </source>
</evidence>
<evidence type="ECO:0000313" key="14">
    <source>
        <dbReference type="EMBL" id="KAJ7633993.1"/>
    </source>
</evidence>
<dbReference type="GO" id="GO:0000045">
    <property type="term" value="P:autophagosome assembly"/>
    <property type="evidence" value="ECO:0007669"/>
    <property type="project" value="TreeGrafter"/>
</dbReference>
<accession>A0AAD7BY59</accession>
<evidence type="ECO:0000256" key="2">
    <source>
        <dbReference type="ARBA" id="ARBA00010958"/>
    </source>
</evidence>
<dbReference type="GO" id="GO:0034727">
    <property type="term" value="P:piecemeal microautophagy of the nucleus"/>
    <property type="evidence" value="ECO:0007669"/>
    <property type="project" value="TreeGrafter"/>
</dbReference>
<dbReference type="GO" id="GO:0000423">
    <property type="term" value="P:mitophagy"/>
    <property type="evidence" value="ECO:0007669"/>
    <property type="project" value="TreeGrafter"/>
</dbReference>
<dbReference type="PANTHER" id="PTHR22624">
    <property type="entry name" value="CYSTEINE PROTEASE ATG4"/>
    <property type="match status" value="1"/>
</dbReference>
<comment type="catalytic activity">
    <reaction evidence="10">
        <text>[protein]-C-terminal L-amino acid-glycyl-phosphatidylethanolamide + H2O = [protein]-C-terminal L-amino acid-glycine + a 1,2-diacyl-sn-glycero-3-phosphoethanolamine</text>
        <dbReference type="Rhea" id="RHEA:67548"/>
        <dbReference type="Rhea" id="RHEA-COMP:17323"/>
        <dbReference type="Rhea" id="RHEA-COMP:17324"/>
        <dbReference type="ChEBI" id="CHEBI:15377"/>
        <dbReference type="ChEBI" id="CHEBI:64612"/>
        <dbReference type="ChEBI" id="CHEBI:172940"/>
        <dbReference type="ChEBI" id="CHEBI:172941"/>
    </reaction>
    <physiologicalReaction direction="left-to-right" evidence="10">
        <dbReference type="Rhea" id="RHEA:67549"/>
    </physiologicalReaction>
</comment>
<keyword evidence="8" id="KW-0653">Protein transport</keyword>
<feature type="region of interest" description="Disordered" evidence="12">
    <location>
        <begin position="73"/>
        <end position="106"/>
    </location>
</feature>
<keyword evidence="7" id="KW-0788">Thiol protease</keyword>
<evidence type="ECO:0000256" key="5">
    <source>
        <dbReference type="ARBA" id="ARBA00022670"/>
    </source>
</evidence>
<feature type="compositionally biased region" description="Basic and acidic residues" evidence="12">
    <location>
        <begin position="534"/>
        <end position="544"/>
    </location>
</feature>
<sequence length="632" mass="66042">MALAGKAAGKDVGMWFGPSAAAAAMRTLVDAFPACGLGVSVATDGTLYQTEVFAASHSPASLAALHAAHAHSSTAHSHSSSATPARSPGSSAGHSAHSKGHGKPETKVWGDRPVLLLLGIRLGLDGVNPVYHETIKLLYTFPQSVGIAGGRPSSSYYFVGVQENGLFYLDPHHSRPAVPLRPFIPDTHNATPTPHAANDRTHATFRAPTHNDRRSLSPDAPAYGRGGSMSPDFGPGRAGSMSPELVYSRGGSMSPGPASEYGYAQGQGHAPMTEDELVCNPRDSTASARGATIHATTTAADSTTTRAPAGGFLSPAEEAHYVRAYSATELRTFHCERVRKMPLTGLDPSMLLGFVCRDEAEWVDLRRRVSELPRTIFAIQDEPPTWPGADDDDDMGLESVSDPEEEPVFDDGDVSSASHAPSSSAHAASNTSHVAASAFSHTHQHSNSNSTASSGEVDTDDDPVAPVTPLPGARFDLSGGPSYAGKVGTGKLTAGDKAGTYPDLLDDEGFVDAGGEAEIEDDWIDPVTPPPPPSKKEKERERAAKGKSGKSKGKKAVPVPNVHYPFPVSVEDSATGAGAGVPASPERQERQRNVTVSPKNVASGGQRMHTARARDGGRTQSGGVRGVLTTED</sequence>
<dbReference type="InterPro" id="IPR005078">
    <property type="entry name" value="Peptidase_C54"/>
</dbReference>
<evidence type="ECO:0000256" key="11">
    <source>
        <dbReference type="RuleBase" id="RU363115"/>
    </source>
</evidence>
<dbReference type="InterPro" id="IPR046792">
    <property type="entry name" value="Peptidase_C54_cat"/>
</dbReference>
<feature type="domain" description="Peptidase C54 catalytic" evidence="13">
    <location>
        <begin position="3"/>
        <end position="367"/>
    </location>
</feature>
<dbReference type="AlphaFoldDB" id="A0AAD7BY59"/>
<name>A0AAD7BY59_MYCRO</name>
<comment type="similarity">
    <text evidence="2 11">Belongs to the peptidase C54 family.</text>
</comment>
<dbReference type="Proteomes" id="UP001221757">
    <property type="component" value="Unassembled WGS sequence"/>
</dbReference>
<feature type="compositionally biased region" description="Low complexity" evidence="12">
    <location>
        <begin position="73"/>
        <end position="95"/>
    </location>
</feature>
<dbReference type="InterPro" id="IPR038765">
    <property type="entry name" value="Papain-like_cys_pep_sf"/>
</dbReference>
<keyword evidence="5 11" id="KW-0645">Protease</keyword>
<evidence type="ECO:0000256" key="1">
    <source>
        <dbReference type="ARBA" id="ARBA00004329"/>
    </source>
</evidence>
<feature type="compositionally biased region" description="Acidic residues" evidence="12">
    <location>
        <begin position="389"/>
        <end position="413"/>
    </location>
</feature>
<evidence type="ECO:0000256" key="3">
    <source>
        <dbReference type="ARBA" id="ARBA00022448"/>
    </source>
</evidence>
<proteinExistence type="inferred from homology"/>
<dbReference type="PANTHER" id="PTHR22624:SF49">
    <property type="entry name" value="CYSTEINE PROTEASE"/>
    <property type="match status" value="1"/>
</dbReference>